<sequence length="128" mass="13746">MEASSIPLSLVCLPPRRVSANPNHRPPRFSRSKRGVGHARAPPRIHAIDGAADLGPPVELTWQVAVGALAGITPFVVAGIEFGKRIVAQRKCGVCGGSGLVLRNDFYVRCPGCGGFLPWQSWKRFFTG</sequence>
<dbReference type="Proteomes" id="UP000228380">
    <property type="component" value="Unplaced"/>
</dbReference>
<organism evidence="3 4">
    <name type="scientific">Phoenix dactylifera</name>
    <name type="common">Date palm</name>
    <dbReference type="NCBI Taxonomy" id="42345"/>
    <lineage>
        <taxon>Eukaryota</taxon>
        <taxon>Viridiplantae</taxon>
        <taxon>Streptophyta</taxon>
        <taxon>Embryophyta</taxon>
        <taxon>Tracheophyta</taxon>
        <taxon>Spermatophyta</taxon>
        <taxon>Magnoliopsida</taxon>
        <taxon>Liliopsida</taxon>
        <taxon>Arecaceae</taxon>
        <taxon>Coryphoideae</taxon>
        <taxon>Phoeniceae</taxon>
        <taxon>Phoenix</taxon>
    </lineage>
</organism>
<dbReference type="GeneID" id="103698011"/>
<dbReference type="PANTHER" id="PTHR36809">
    <property type="entry name" value="TRANSMEMBRANE PROTEIN"/>
    <property type="match status" value="1"/>
</dbReference>
<dbReference type="AlphaFoldDB" id="A0A8B8ZGV8"/>
<dbReference type="InterPro" id="IPR014900">
    <property type="entry name" value="VLTF-3_Zn_ribbon"/>
</dbReference>
<protein>
    <submittedName>
        <fullName evidence="4">Uncharacterized protein LOC103698011 isoform X1</fullName>
    </submittedName>
</protein>
<feature type="region of interest" description="Disordered" evidence="1">
    <location>
        <begin position="17"/>
        <end position="40"/>
    </location>
</feature>
<dbReference type="RefSeq" id="XP_038973386.1">
    <property type="nucleotide sequence ID" value="XM_039117458.1"/>
</dbReference>
<dbReference type="PANTHER" id="PTHR36809:SF1">
    <property type="entry name" value="TRANSMEMBRANE PROTEIN"/>
    <property type="match status" value="1"/>
</dbReference>
<name>A0A8B8ZGV8_PHODC</name>
<keyword evidence="3" id="KW-1185">Reference proteome</keyword>
<gene>
    <name evidence="4" type="primary">LOC103698011</name>
</gene>
<feature type="compositionally biased region" description="Basic residues" evidence="1">
    <location>
        <begin position="25"/>
        <end position="40"/>
    </location>
</feature>
<proteinExistence type="predicted"/>
<reference evidence="4" key="1">
    <citation type="submission" date="2025-08" db="UniProtKB">
        <authorList>
            <consortium name="RefSeq"/>
        </authorList>
    </citation>
    <scope>IDENTIFICATION</scope>
    <source>
        <tissue evidence="4">Young leaves</tissue>
    </source>
</reference>
<accession>A0A8B8ZGV8</accession>
<evidence type="ECO:0000256" key="1">
    <source>
        <dbReference type="SAM" id="MobiDB-lite"/>
    </source>
</evidence>
<feature type="domain" description="Viral late gene transcription factor 3 zinc ribbon" evidence="2">
    <location>
        <begin position="89"/>
        <end position="114"/>
    </location>
</feature>
<evidence type="ECO:0000259" key="2">
    <source>
        <dbReference type="Pfam" id="PF08792"/>
    </source>
</evidence>
<evidence type="ECO:0000313" key="4">
    <source>
        <dbReference type="RefSeq" id="XP_038973386.1"/>
    </source>
</evidence>
<evidence type="ECO:0000313" key="3">
    <source>
        <dbReference type="Proteomes" id="UP000228380"/>
    </source>
</evidence>
<dbReference type="KEGG" id="pda:103698011"/>
<dbReference type="Pfam" id="PF08792">
    <property type="entry name" value="A2L_zn_ribbon"/>
    <property type="match status" value="1"/>
</dbReference>
<dbReference type="OrthoDB" id="2018625at2759"/>